<dbReference type="Proteomes" id="UP000006380">
    <property type="component" value="Chromosome"/>
</dbReference>
<name>A7GX16_CAMC5</name>
<feature type="domain" description="Phospholipid/glycerol acyltransferase" evidence="5">
    <location>
        <begin position="84"/>
        <end position="192"/>
    </location>
</feature>
<keyword evidence="3 6" id="KW-0012">Acyltransferase</keyword>
<feature type="transmembrane region" description="Helical" evidence="4">
    <location>
        <begin position="12"/>
        <end position="36"/>
    </location>
</feature>
<proteinExistence type="predicted"/>
<evidence type="ECO:0000256" key="3">
    <source>
        <dbReference type="ARBA" id="ARBA00023315"/>
    </source>
</evidence>
<dbReference type="STRING" id="360105.CCV52592_0967"/>
<reference evidence="6" key="1">
    <citation type="submission" date="2016-07" db="EMBL/GenBank/DDBJ databases">
        <title>Comparative genomics of the Campylobacter concisus group.</title>
        <authorList>
            <person name="Miller W.G."/>
            <person name="Yee E."/>
            <person name="Chapman M.H."/>
            <person name="Huynh S."/>
            <person name="Bono J.L."/>
            <person name="On S.L.W."/>
            <person name="StLeger J."/>
            <person name="Foster G."/>
            <person name="Parker C.T."/>
        </authorList>
    </citation>
    <scope>NUCLEOTIDE SEQUENCE</scope>
    <source>
        <strain evidence="6">525.92</strain>
    </source>
</reference>
<dbReference type="GO" id="GO:0003841">
    <property type="term" value="F:1-acylglycerol-3-phosphate O-acyltransferase activity"/>
    <property type="evidence" value="ECO:0007669"/>
    <property type="project" value="TreeGrafter"/>
</dbReference>
<evidence type="ECO:0000256" key="4">
    <source>
        <dbReference type="SAM" id="Phobius"/>
    </source>
</evidence>
<evidence type="ECO:0000256" key="2">
    <source>
        <dbReference type="ARBA" id="ARBA00022679"/>
    </source>
</evidence>
<dbReference type="PANTHER" id="PTHR10434">
    <property type="entry name" value="1-ACYL-SN-GLYCEROL-3-PHOSPHATE ACYLTRANSFERASE"/>
    <property type="match status" value="1"/>
</dbReference>
<dbReference type="CDD" id="cd07989">
    <property type="entry name" value="LPLAT_AGPAT-like"/>
    <property type="match status" value="1"/>
</dbReference>
<organism evidence="6 7">
    <name type="scientific">Campylobacter curvus (strain 525.92)</name>
    <dbReference type="NCBI Taxonomy" id="360105"/>
    <lineage>
        <taxon>Bacteria</taxon>
        <taxon>Pseudomonadati</taxon>
        <taxon>Campylobacterota</taxon>
        <taxon>Epsilonproteobacteria</taxon>
        <taxon>Campylobacterales</taxon>
        <taxon>Campylobacteraceae</taxon>
        <taxon>Campylobacter</taxon>
    </lineage>
</organism>
<dbReference type="OrthoDB" id="9812274at2"/>
<evidence type="ECO:0000256" key="1">
    <source>
        <dbReference type="ARBA" id="ARBA00005189"/>
    </source>
</evidence>
<evidence type="ECO:0000313" key="7">
    <source>
        <dbReference type="Proteomes" id="UP000006380"/>
    </source>
</evidence>
<keyword evidence="4" id="KW-0472">Membrane</keyword>
<gene>
    <name evidence="6" type="ORF">CCV52592_0967</name>
</gene>
<comment type="pathway">
    <text evidence="1">Lipid metabolism.</text>
</comment>
<dbReference type="Pfam" id="PF01553">
    <property type="entry name" value="Acyltransferase"/>
    <property type="match status" value="1"/>
</dbReference>
<dbReference type="AlphaFoldDB" id="A7GX16"/>
<dbReference type="KEGG" id="ccv:CCV52592_0967"/>
<dbReference type="PANTHER" id="PTHR10434:SF66">
    <property type="entry name" value="PHOSPHOLIPID_GLYCEROL ACYLTRANSFERASE DOMAIN-CONTAINING PROTEIN"/>
    <property type="match status" value="1"/>
</dbReference>
<dbReference type="InterPro" id="IPR002123">
    <property type="entry name" value="Plipid/glycerol_acylTrfase"/>
</dbReference>
<accession>A7GX16</accession>
<keyword evidence="2" id="KW-0808">Transferase</keyword>
<sequence length="253" mass="29357">MNLRQIFKQFIAGALFVLFAVICMIGNILFIPIIVFRLNRFKAVENFARDKVAVAWKFFIKMTEAFGYLEYKFDLKSELNDGSQMIIANHPSLLDVVFLVPKFKRINCIVKGSLSKNIFLFAAIRACNYIPNTQNDELLQKSIEVLKNGENLLIFPEGTRTKDEIVFHKAAAYIAVKGAKSVSLLAIRMSPRSLKKDQPWYKTPSVRIKYDFKEIFSLDMSKFMTHKPDLVRARRLHEDIIKIYKEEFDERAD</sequence>
<keyword evidence="4" id="KW-1133">Transmembrane helix</keyword>
<evidence type="ECO:0000259" key="5">
    <source>
        <dbReference type="SMART" id="SM00563"/>
    </source>
</evidence>
<keyword evidence="4" id="KW-0812">Transmembrane</keyword>
<evidence type="ECO:0000313" key="6">
    <source>
        <dbReference type="EMBL" id="EAT99838.2"/>
    </source>
</evidence>
<keyword evidence="7" id="KW-1185">Reference proteome</keyword>
<dbReference type="EMBL" id="CP000767">
    <property type="protein sequence ID" value="EAT99838.2"/>
    <property type="molecule type" value="Genomic_DNA"/>
</dbReference>
<dbReference type="RefSeq" id="WP_011991951.1">
    <property type="nucleotide sequence ID" value="NC_009715.2"/>
</dbReference>
<dbReference type="SMART" id="SM00563">
    <property type="entry name" value="PlsC"/>
    <property type="match status" value="1"/>
</dbReference>
<dbReference type="HOGENOM" id="CLU_078753_0_0_7"/>
<dbReference type="SUPFAM" id="SSF69593">
    <property type="entry name" value="Glycerol-3-phosphate (1)-acyltransferase"/>
    <property type="match status" value="1"/>
</dbReference>
<protein>
    <submittedName>
        <fullName evidence="6">Lysophospholipid acyltransferase</fullName>
    </submittedName>
</protein>
<dbReference type="GO" id="GO:0006654">
    <property type="term" value="P:phosphatidic acid biosynthetic process"/>
    <property type="evidence" value="ECO:0007669"/>
    <property type="project" value="TreeGrafter"/>
</dbReference>